<reference evidence="1" key="1">
    <citation type="submission" date="2018-04" db="EMBL/GenBank/DDBJ databases">
        <authorList>
            <person name="Go L.Y."/>
            <person name="Mitchell J.A."/>
        </authorList>
    </citation>
    <scope>NUCLEOTIDE SEQUENCE</scope>
    <source>
        <tissue evidence="1">Whole organism</tissue>
    </source>
</reference>
<accession>A0A336KUJ0</accession>
<name>A0A336KUJ0_CULSO</name>
<dbReference type="VEuPathDB" id="VectorBase:CSON014598"/>
<sequence length="137" mass="15678">MECFFCVFFQIYIVFLGLYYQKNKLLQTLISNQNKKNNDFAQVFQCLPVSDQELSSTTSSAMSNIIENSTVVQQNTSFTTESSSESSINSNETEIVLGDLMEEYLYENLLTLIDTVGTFLNILIKYNEDSRNESNQN</sequence>
<protein>
    <submittedName>
        <fullName evidence="1">CSON014598 protein</fullName>
    </submittedName>
</protein>
<evidence type="ECO:0000313" key="1">
    <source>
        <dbReference type="EMBL" id="SSX07175.1"/>
    </source>
</evidence>
<evidence type="ECO:0000313" key="2">
    <source>
        <dbReference type="EMBL" id="SSX27518.1"/>
    </source>
</evidence>
<gene>
    <name evidence="1" type="primary">CSON014598</name>
</gene>
<reference evidence="2" key="2">
    <citation type="submission" date="2018-07" db="EMBL/GenBank/DDBJ databases">
        <authorList>
            <person name="Quirk P.G."/>
            <person name="Krulwich T.A."/>
        </authorList>
    </citation>
    <scope>NUCLEOTIDE SEQUENCE</scope>
</reference>
<proteinExistence type="predicted"/>
<dbReference type="EMBL" id="UFQS01000835">
    <property type="protein sequence ID" value="SSX07175.1"/>
    <property type="molecule type" value="Genomic_DNA"/>
</dbReference>
<dbReference type="AlphaFoldDB" id="A0A336KUJ0"/>
<organism evidence="1">
    <name type="scientific">Culicoides sonorensis</name>
    <name type="common">Biting midge</name>
    <dbReference type="NCBI Taxonomy" id="179676"/>
    <lineage>
        <taxon>Eukaryota</taxon>
        <taxon>Metazoa</taxon>
        <taxon>Ecdysozoa</taxon>
        <taxon>Arthropoda</taxon>
        <taxon>Hexapoda</taxon>
        <taxon>Insecta</taxon>
        <taxon>Pterygota</taxon>
        <taxon>Neoptera</taxon>
        <taxon>Endopterygota</taxon>
        <taxon>Diptera</taxon>
        <taxon>Nematocera</taxon>
        <taxon>Chironomoidea</taxon>
        <taxon>Ceratopogonidae</taxon>
        <taxon>Ceratopogoninae</taxon>
        <taxon>Culicoides</taxon>
        <taxon>Monoculicoides</taxon>
    </lineage>
</organism>
<dbReference type="EMBL" id="UFQT01000835">
    <property type="protein sequence ID" value="SSX27518.1"/>
    <property type="molecule type" value="Genomic_DNA"/>
</dbReference>